<evidence type="ECO:0000313" key="2">
    <source>
        <dbReference type="Proteomes" id="UP000241769"/>
    </source>
</evidence>
<accession>A0A2P6NHR8</accession>
<dbReference type="Proteomes" id="UP000241769">
    <property type="component" value="Unassembled WGS sequence"/>
</dbReference>
<dbReference type="InParanoid" id="A0A2P6NHR8"/>
<evidence type="ECO:0000313" key="1">
    <source>
        <dbReference type="EMBL" id="PRP83500.1"/>
    </source>
</evidence>
<reference evidence="1 2" key="1">
    <citation type="journal article" date="2018" name="Genome Biol. Evol.">
        <title>Multiple Roots of Fruiting Body Formation in Amoebozoa.</title>
        <authorList>
            <person name="Hillmann F."/>
            <person name="Forbes G."/>
            <person name="Novohradska S."/>
            <person name="Ferling I."/>
            <person name="Riege K."/>
            <person name="Groth M."/>
            <person name="Westermann M."/>
            <person name="Marz M."/>
            <person name="Spaller T."/>
            <person name="Winckler T."/>
            <person name="Schaap P."/>
            <person name="Glockner G."/>
        </authorList>
    </citation>
    <scope>NUCLEOTIDE SEQUENCE [LARGE SCALE GENOMIC DNA]</scope>
    <source>
        <strain evidence="1 2">Jena</strain>
    </source>
</reference>
<name>A0A2P6NHR8_9EUKA</name>
<gene>
    <name evidence="1" type="ORF">PROFUN_04374</name>
</gene>
<keyword evidence="2" id="KW-1185">Reference proteome</keyword>
<sequence>MDPRVWQQAEIQTMARVDQREEHTMRTVGSIDQVDTEEMESYYQMYGGNIKQYSSTILETLSAIFYEVMGDASTANTVPCF</sequence>
<comment type="caution">
    <text evidence="1">The sequence shown here is derived from an EMBL/GenBank/DDBJ whole genome shotgun (WGS) entry which is preliminary data.</text>
</comment>
<dbReference type="EMBL" id="MDYQ01000081">
    <property type="protein sequence ID" value="PRP83500.1"/>
    <property type="molecule type" value="Genomic_DNA"/>
</dbReference>
<dbReference type="AlphaFoldDB" id="A0A2P6NHR8"/>
<proteinExistence type="predicted"/>
<protein>
    <submittedName>
        <fullName evidence="1">Uncharacterized protein</fullName>
    </submittedName>
</protein>
<organism evidence="1 2">
    <name type="scientific">Planoprotostelium fungivorum</name>
    <dbReference type="NCBI Taxonomy" id="1890364"/>
    <lineage>
        <taxon>Eukaryota</taxon>
        <taxon>Amoebozoa</taxon>
        <taxon>Evosea</taxon>
        <taxon>Variosea</taxon>
        <taxon>Cavosteliida</taxon>
        <taxon>Cavosteliaceae</taxon>
        <taxon>Planoprotostelium</taxon>
    </lineage>
</organism>